<keyword evidence="2 3" id="KW-0808">Transferase</keyword>
<dbReference type="GO" id="GO:0005975">
    <property type="term" value="P:carbohydrate metabolic process"/>
    <property type="evidence" value="ECO:0007669"/>
    <property type="project" value="InterPro"/>
</dbReference>
<protein>
    <submittedName>
        <fullName evidence="3">Putative glycosyltransferase</fullName>
    </submittedName>
</protein>
<dbReference type="PANTHER" id="PTHR11927:SF9">
    <property type="entry name" value="L-FUCOSYLTRANSFERASE"/>
    <property type="match status" value="1"/>
</dbReference>
<evidence type="ECO:0000313" key="3">
    <source>
        <dbReference type="EMBL" id="BAQ01235.1"/>
    </source>
</evidence>
<organism evidence="3">
    <name type="scientific">Escherichia coli</name>
    <dbReference type="NCBI Taxonomy" id="562"/>
    <lineage>
        <taxon>Bacteria</taxon>
        <taxon>Pseudomonadati</taxon>
        <taxon>Pseudomonadota</taxon>
        <taxon>Gammaproteobacteria</taxon>
        <taxon>Enterobacterales</taxon>
        <taxon>Enterobacteriaceae</taxon>
        <taxon>Escherichia</taxon>
    </lineage>
</organism>
<evidence type="ECO:0000256" key="2">
    <source>
        <dbReference type="ARBA" id="ARBA00022679"/>
    </source>
</evidence>
<dbReference type="PANTHER" id="PTHR11927">
    <property type="entry name" value="GALACTOSIDE 2-L-FUCOSYLTRANSFERASE"/>
    <property type="match status" value="1"/>
</dbReference>
<keyword evidence="1" id="KW-0328">Glycosyltransferase</keyword>
<accession>A0A0A8J7B4</accession>
<dbReference type="GO" id="GO:0016020">
    <property type="term" value="C:membrane"/>
    <property type="evidence" value="ECO:0007669"/>
    <property type="project" value="InterPro"/>
</dbReference>
<proteinExistence type="predicted"/>
<sequence length="280" mass="32916">MNMKIVNIYGGLGNALFQVAFALYLSDIGHNVKIDTLGLTAEFRNKLRYFLKACNININECSYEERLRSSIILSRRQVKHKELLLLKFLFPQKIYKEIIWGELPSCEHNYYYGYFQNYELALKYAKIFSKGLNKIANENNFERPFTQDVFVHLRGGDYQTAHAVKVHGLLDEKYYSEAFKFFESQPKRVFTNDKRYASKILGKNIFEYSEGIDFIYPDIADMYLMSRYANGIIANSTFSFWSAILGDNGDKKIICPIKWFADERLQKESFKIKPPHWIER</sequence>
<name>A0A0A8J7B4_ECOLX</name>
<dbReference type="InterPro" id="IPR002516">
    <property type="entry name" value="Glyco_trans_11"/>
</dbReference>
<dbReference type="EMBL" id="AB812032">
    <property type="protein sequence ID" value="BAQ01235.1"/>
    <property type="molecule type" value="Genomic_DNA"/>
</dbReference>
<evidence type="ECO:0000256" key="1">
    <source>
        <dbReference type="ARBA" id="ARBA00022676"/>
    </source>
</evidence>
<dbReference type="CDD" id="cd11301">
    <property type="entry name" value="Fut1_Fut2_like"/>
    <property type="match status" value="1"/>
</dbReference>
<dbReference type="Pfam" id="PF01531">
    <property type="entry name" value="Glyco_transf_11"/>
    <property type="match status" value="1"/>
</dbReference>
<reference evidence="3" key="1">
    <citation type="journal article" date="2014" name="DNA Res.">
        <title>A complete view of the genetic diversity of the Escherichia coli O-antigen biosynthesis gene cluster.</title>
        <authorList>
            <person name="Iguchi A."/>
            <person name="Iyoda S."/>
            <person name="Kikuchi T."/>
            <person name="Ogura Y."/>
            <person name="Katsura K."/>
            <person name="Ohnishi M."/>
            <person name="Hayashi T."/>
            <person name="Thomson N.R."/>
        </authorList>
    </citation>
    <scope>NUCLEOTIDE SEQUENCE</scope>
    <source>
        <strain evidence="3">E71</strain>
    </source>
</reference>
<dbReference type="RefSeq" id="WP_077759920.1">
    <property type="nucleotide sequence ID" value="NZ_CP148507.1"/>
</dbReference>
<dbReference type="AlphaFoldDB" id="A0A0A8J7B4"/>
<dbReference type="GO" id="GO:0008107">
    <property type="term" value="F:galactoside 2-alpha-L-fucosyltransferase activity"/>
    <property type="evidence" value="ECO:0007669"/>
    <property type="project" value="InterPro"/>
</dbReference>